<evidence type="ECO:0000313" key="5">
    <source>
        <dbReference type="Proteomes" id="UP000596145"/>
    </source>
</evidence>
<evidence type="ECO:0000256" key="1">
    <source>
        <dbReference type="SAM" id="MobiDB-lite"/>
    </source>
</evidence>
<reference evidence="3 5" key="1">
    <citation type="submission" date="2020-12" db="EMBL/GenBank/DDBJ databases">
        <title>FDA dAtabase for Regulatory Grade micrObial Sequences (FDA-ARGOS): Supporting development and validation of Infectious Disease Dx tests.</title>
        <authorList>
            <person name="Sproer C."/>
            <person name="Gronow S."/>
            <person name="Severitt S."/>
            <person name="Schroder I."/>
            <person name="Tallon L."/>
            <person name="Sadzewicz L."/>
            <person name="Zhao X."/>
            <person name="Boylan J."/>
            <person name="Ott S."/>
            <person name="Bowen H."/>
            <person name="Vavikolanu K."/>
            <person name="Mehta A."/>
            <person name="Aluvathingal J."/>
            <person name="Nadendla S."/>
            <person name="Lowell S."/>
            <person name="Myers T."/>
            <person name="Yan Y."/>
            <person name="Sichtig H."/>
        </authorList>
    </citation>
    <scope>NUCLEOTIDE SEQUENCE [LARGE SCALE GENOMIC DNA]</scope>
    <source>
        <strain evidence="3 5">FDAARGOS_1053</strain>
        <strain evidence="4">FDAARGOS_1191</strain>
    </source>
</reference>
<feature type="transmembrane region" description="Helical" evidence="2">
    <location>
        <begin position="76"/>
        <end position="100"/>
    </location>
</feature>
<evidence type="ECO:0000313" key="3">
    <source>
        <dbReference type="EMBL" id="QQB46047.1"/>
    </source>
</evidence>
<dbReference type="Proteomes" id="UP000596145">
    <property type="component" value="Chromosome"/>
</dbReference>
<dbReference type="Proteomes" id="UP000617681">
    <property type="component" value="Chromosome"/>
</dbReference>
<sequence>MAGGLAALLDDVALIARAAASSIDDVAAAAGHTSVKAAGVVVDDAAVTPQYVQGVTPARELPIIWRIAKGSLFNKLVLILPFALLLSWLAPAALTPILMLGGCFLTYEGMHKVIAKITGTDEQTDTVQVQGPGAEDALVKSAVTTDLILSAEIMVISLGEVTDQPFFMRLTVLVLVAIGITALVYGAVALLVKMDDLGMSMAKSSSESTQSLGRGLVSAMPKVLNVIAVVGTAAMLWVGGHLIVNGADTLGWHAPAEYIHHLAAGVGGGFIGWLVDTACSMVVGAIVGTIVVIFISIFHALTGKTDEEEHEGVKYYLNEEEQRMVEAYRSNQDNNPYTYTIAAPHIDNSPEGNEEVQEKPTDGASTSKN</sequence>
<feature type="region of interest" description="Disordered" evidence="1">
    <location>
        <begin position="339"/>
        <end position="369"/>
    </location>
</feature>
<dbReference type="EMBL" id="CP069534">
    <property type="protein sequence ID" value="QRP71442.1"/>
    <property type="molecule type" value="Genomic_DNA"/>
</dbReference>
<proteinExistence type="predicted"/>
<dbReference type="PIRSF" id="PIRSF016660">
    <property type="entry name" value="YedI"/>
    <property type="match status" value="1"/>
</dbReference>
<dbReference type="GO" id="GO:0005886">
    <property type="term" value="C:plasma membrane"/>
    <property type="evidence" value="ECO:0007669"/>
    <property type="project" value="TreeGrafter"/>
</dbReference>
<gene>
    <name evidence="3" type="ORF">I6I10_11410</name>
    <name evidence="4" type="ORF">I6J21_04715</name>
</gene>
<dbReference type="PANTHER" id="PTHR30503:SF3">
    <property type="entry name" value="INNER MEMBRANE PROTEIN YEDI"/>
    <property type="match status" value="1"/>
</dbReference>
<dbReference type="OrthoDB" id="9814178at2"/>
<organism evidence="3 5">
    <name type="scientific">Corynebacterium glucuronolyticum</name>
    <dbReference type="NCBI Taxonomy" id="39791"/>
    <lineage>
        <taxon>Bacteria</taxon>
        <taxon>Bacillati</taxon>
        <taxon>Actinomycetota</taxon>
        <taxon>Actinomycetes</taxon>
        <taxon>Mycobacteriales</taxon>
        <taxon>Corynebacteriaceae</taxon>
        <taxon>Corynebacterium</taxon>
    </lineage>
</organism>
<dbReference type="AlphaFoldDB" id="A0A7T4EET4"/>
<accession>A0A7T4EET4</accession>
<evidence type="ECO:0000256" key="2">
    <source>
        <dbReference type="SAM" id="Phobius"/>
    </source>
</evidence>
<evidence type="ECO:0000313" key="4">
    <source>
        <dbReference type="EMBL" id="QRP71442.1"/>
    </source>
</evidence>
<dbReference type="PANTHER" id="PTHR30503">
    <property type="entry name" value="INNER MEMBRANE PROTEIN YEDI"/>
    <property type="match status" value="1"/>
</dbReference>
<feature type="transmembrane region" description="Helical" evidence="2">
    <location>
        <begin position="282"/>
        <end position="301"/>
    </location>
</feature>
<feature type="transmembrane region" description="Helical" evidence="2">
    <location>
        <begin position="212"/>
        <end position="238"/>
    </location>
</feature>
<dbReference type="RefSeq" id="WP_005395888.1">
    <property type="nucleotide sequence ID" value="NZ_CP066007.1"/>
</dbReference>
<dbReference type="Pfam" id="PF05661">
    <property type="entry name" value="DUF808"/>
    <property type="match status" value="1"/>
</dbReference>
<dbReference type="GeneID" id="92759698"/>
<dbReference type="EMBL" id="CP066007">
    <property type="protein sequence ID" value="QQB46047.1"/>
    <property type="molecule type" value="Genomic_DNA"/>
</dbReference>
<dbReference type="InterPro" id="IPR008526">
    <property type="entry name" value="YedI"/>
</dbReference>
<keyword evidence="2" id="KW-1133">Transmembrane helix</keyword>
<name>A0A7T4EET4_9CORY</name>
<keyword evidence="2" id="KW-0812">Transmembrane</keyword>
<keyword evidence="2" id="KW-0472">Membrane</keyword>
<feature type="transmembrane region" description="Helical" evidence="2">
    <location>
        <begin position="166"/>
        <end position="192"/>
    </location>
</feature>
<protein>
    <submittedName>
        <fullName evidence="3">DUF808 domain-containing protein</fullName>
    </submittedName>
</protein>